<evidence type="ECO:0000256" key="7">
    <source>
        <dbReference type="SAM" id="Phobius"/>
    </source>
</evidence>
<keyword evidence="2" id="KW-0813">Transport</keyword>
<evidence type="ECO:0000313" key="9">
    <source>
        <dbReference type="EMBL" id="MFC7385076.1"/>
    </source>
</evidence>
<feature type="transmembrane region" description="Helical" evidence="7">
    <location>
        <begin position="98"/>
        <end position="116"/>
    </location>
</feature>
<evidence type="ECO:0000259" key="8">
    <source>
        <dbReference type="PROSITE" id="PS50850"/>
    </source>
</evidence>
<feature type="transmembrane region" description="Helical" evidence="7">
    <location>
        <begin position="379"/>
        <end position="398"/>
    </location>
</feature>
<name>A0ABW2P611_9ACTN</name>
<feature type="transmembrane region" description="Helical" evidence="7">
    <location>
        <begin position="128"/>
        <end position="146"/>
    </location>
</feature>
<organism evidence="9 10">
    <name type="scientific">Sphaerisporangium rhizosphaerae</name>
    <dbReference type="NCBI Taxonomy" id="2269375"/>
    <lineage>
        <taxon>Bacteria</taxon>
        <taxon>Bacillati</taxon>
        <taxon>Actinomycetota</taxon>
        <taxon>Actinomycetes</taxon>
        <taxon>Streptosporangiales</taxon>
        <taxon>Streptosporangiaceae</taxon>
        <taxon>Sphaerisporangium</taxon>
    </lineage>
</organism>
<sequence>MPFSDPATRTGPSRMGAGIPSSDTAVAGPGMPGSGAPGAGARPAGAHTAPLPASNARRWISLVVVCLGMMMAFFNISATLTALTQIQADLQASATTTVWITSAYSLLVASLVLSAGTIGDRLGHRRTFFTGALVFTAGSALAFASSGAAALILAQAVMGVGGAIILPTSLSTVSHTFTRPHERTAAIGVWASCSGLGLAIGPVTAGLLLASFPWHAVYLLNVVTGALVLALTFPLVIPTGGVARRLDVAGLALGTLTVGALVFTIIQGGSAGYTSPGIIAGYVLIALALAGFVAVELRAAQPMVDVRLFRSASFSAVLVSATASLFGFTGIALLNVLYLQRVQGRTPLTAGVFLMVMFVTYIVVSALAPPLVKRVGFRITLTAGLVLGAAGALLLLLSPPSAGFGPVWPGLLLFGAGTGLLVAPSTAAAVISVPHERAGMASAIVNMFRQLGSVLGASVLGTVLTSRFAAGLPARLDAAGVPAEVSRQVIQAAANGASGRPPAGLAVPIHHAIAGALTAAAHTGFVVVAAAFLAVALPTILLVRHRPAPATPAAR</sequence>
<dbReference type="PANTHER" id="PTHR42718">
    <property type="entry name" value="MAJOR FACILITATOR SUPERFAMILY MULTIDRUG TRANSPORTER MFSC"/>
    <property type="match status" value="1"/>
</dbReference>
<dbReference type="CDD" id="cd17321">
    <property type="entry name" value="MFS_MMR_MDR_like"/>
    <property type="match status" value="1"/>
</dbReference>
<dbReference type="RefSeq" id="WP_380828943.1">
    <property type="nucleotide sequence ID" value="NZ_JBHTCG010000015.1"/>
</dbReference>
<feature type="domain" description="Major facilitator superfamily (MFS) profile" evidence="8">
    <location>
        <begin position="61"/>
        <end position="547"/>
    </location>
</feature>
<dbReference type="Gene3D" id="1.20.1250.20">
    <property type="entry name" value="MFS general substrate transporter like domains"/>
    <property type="match status" value="2"/>
</dbReference>
<dbReference type="EMBL" id="JBHTCG010000015">
    <property type="protein sequence ID" value="MFC7385076.1"/>
    <property type="molecule type" value="Genomic_DNA"/>
</dbReference>
<feature type="transmembrane region" description="Helical" evidence="7">
    <location>
        <begin position="152"/>
        <end position="173"/>
    </location>
</feature>
<evidence type="ECO:0000256" key="5">
    <source>
        <dbReference type="ARBA" id="ARBA00023136"/>
    </source>
</evidence>
<protein>
    <submittedName>
        <fullName evidence="9">MFS transporter</fullName>
    </submittedName>
</protein>
<comment type="caution">
    <text evidence="9">The sequence shown here is derived from an EMBL/GenBank/DDBJ whole genome shotgun (WGS) entry which is preliminary data.</text>
</comment>
<evidence type="ECO:0000256" key="4">
    <source>
        <dbReference type="ARBA" id="ARBA00022989"/>
    </source>
</evidence>
<feature type="transmembrane region" description="Helical" evidence="7">
    <location>
        <begin position="316"/>
        <end position="338"/>
    </location>
</feature>
<evidence type="ECO:0000256" key="6">
    <source>
        <dbReference type="SAM" id="MobiDB-lite"/>
    </source>
</evidence>
<keyword evidence="5 7" id="KW-0472">Membrane</keyword>
<feature type="region of interest" description="Disordered" evidence="6">
    <location>
        <begin position="1"/>
        <end position="49"/>
    </location>
</feature>
<feature type="transmembrane region" description="Helical" evidence="7">
    <location>
        <begin position="278"/>
        <end position="295"/>
    </location>
</feature>
<dbReference type="PROSITE" id="PS50850">
    <property type="entry name" value="MFS"/>
    <property type="match status" value="1"/>
</dbReference>
<feature type="transmembrane region" description="Helical" evidence="7">
    <location>
        <begin position="185"/>
        <end position="210"/>
    </location>
</feature>
<dbReference type="Pfam" id="PF07690">
    <property type="entry name" value="MFS_1"/>
    <property type="match status" value="1"/>
</dbReference>
<dbReference type="InterPro" id="IPR011701">
    <property type="entry name" value="MFS"/>
</dbReference>
<evidence type="ECO:0000256" key="1">
    <source>
        <dbReference type="ARBA" id="ARBA00004651"/>
    </source>
</evidence>
<proteinExistence type="predicted"/>
<accession>A0ABW2P611</accession>
<feature type="transmembrane region" description="Helical" evidence="7">
    <location>
        <begin position="216"/>
        <end position="236"/>
    </location>
</feature>
<dbReference type="SUPFAM" id="SSF103473">
    <property type="entry name" value="MFS general substrate transporter"/>
    <property type="match status" value="1"/>
</dbReference>
<comment type="subcellular location">
    <subcellularLocation>
        <location evidence="1">Cell membrane</location>
        <topology evidence="1">Multi-pass membrane protein</topology>
    </subcellularLocation>
</comment>
<feature type="compositionally biased region" description="Low complexity" evidence="6">
    <location>
        <begin position="39"/>
        <end position="49"/>
    </location>
</feature>
<keyword evidence="3 7" id="KW-0812">Transmembrane</keyword>
<keyword evidence="10" id="KW-1185">Reference proteome</keyword>
<dbReference type="InterPro" id="IPR036259">
    <property type="entry name" value="MFS_trans_sf"/>
</dbReference>
<feature type="transmembrane region" description="Helical" evidence="7">
    <location>
        <begin position="410"/>
        <end position="431"/>
    </location>
</feature>
<feature type="transmembrane region" description="Helical" evidence="7">
    <location>
        <begin position="59"/>
        <end position="78"/>
    </location>
</feature>
<dbReference type="InterPro" id="IPR020846">
    <property type="entry name" value="MFS_dom"/>
</dbReference>
<feature type="transmembrane region" description="Helical" evidence="7">
    <location>
        <begin position="350"/>
        <end position="372"/>
    </location>
</feature>
<gene>
    <name evidence="9" type="ORF">ACFQSB_22895</name>
</gene>
<feature type="transmembrane region" description="Helical" evidence="7">
    <location>
        <begin position="512"/>
        <end position="537"/>
    </location>
</feature>
<feature type="transmembrane region" description="Helical" evidence="7">
    <location>
        <begin position="451"/>
        <end position="470"/>
    </location>
</feature>
<reference evidence="10" key="1">
    <citation type="journal article" date="2019" name="Int. J. Syst. Evol. Microbiol.">
        <title>The Global Catalogue of Microorganisms (GCM) 10K type strain sequencing project: providing services to taxonomists for standard genome sequencing and annotation.</title>
        <authorList>
            <consortium name="The Broad Institute Genomics Platform"/>
            <consortium name="The Broad Institute Genome Sequencing Center for Infectious Disease"/>
            <person name="Wu L."/>
            <person name="Ma J."/>
        </authorList>
    </citation>
    <scope>NUCLEOTIDE SEQUENCE [LARGE SCALE GENOMIC DNA]</scope>
    <source>
        <strain evidence="10">CECT 7649</strain>
    </source>
</reference>
<evidence type="ECO:0000256" key="3">
    <source>
        <dbReference type="ARBA" id="ARBA00022692"/>
    </source>
</evidence>
<dbReference type="Proteomes" id="UP001596496">
    <property type="component" value="Unassembled WGS sequence"/>
</dbReference>
<feature type="transmembrane region" description="Helical" evidence="7">
    <location>
        <begin position="248"/>
        <end position="266"/>
    </location>
</feature>
<keyword evidence="4 7" id="KW-1133">Transmembrane helix</keyword>
<evidence type="ECO:0000256" key="2">
    <source>
        <dbReference type="ARBA" id="ARBA00022448"/>
    </source>
</evidence>
<evidence type="ECO:0000313" key="10">
    <source>
        <dbReference type="Proteomes" id="UP001596496"/>
    </source>
</evidence>
<dbReference type="PANTHER" id="PTHR42718:SF9">
    <property type="entry name" value="MAJOR FACILITATOR SUPERFAMILY MULTIDRUG TRANSPORTER MFSC"/>
    <property type="match status" value="1"/>
</dbReference>